<feature type="region of interest" description="Disordered" evidence="1">
    <location>
        <begin position="1"/>
        <end position="78"/>
    </location>
</feature>
<accession>A0AAV7RQ22</accession>
<reference evidence="2" key="1">
    <citation type="journal article" date="2022" name="bioRxiv">
        <title>Sequencing and chromosome-scale assembly of the giantPleurodeles waltlgenome.</title>
        <authorList>
            <person name="Brown T."/>
            <person name="Elewa A."/>
            <person name="Iarovenko S."/>
            <person name="Subramanian E."/>
            <person name="Araus A.J."/>
            <person name="Petzold A."/>
            <person name="Susuki M."/>
            <person name="Suzuki K.-i.T."/>
            <person name="Hayashi T."/>
            <person name="Toyoda A."/>
            <person name="Oliveira C."/>
            <person name="Osipova E."/>
            <person name="Leigh N.D."/>
            <person name="Simon A."/>
            <person name="Yun M.H."/>
        </authorList>
    </citation>
    <scope>NUCLEOTIDE SEQUENCE</scope>
    <source>
        <strain evidence="2">20211129_DDA</strain>
        <tissue evidence="2">Liver</tissue>
    </source>
</reference>
<keyword evidence="3" id="KW-1185">Reference proteome</keyword>
<protein>
    <submittedName>
        <fullName evidence="2">Uncharacterized protein</fullName>
    </submittedName>
</protein>
<proteinExistence type="predicted"/>
<dbReference type="EMBL" id="JANPWB010000009">
    <property type="protein sequence ID" value="KAJ1153626.1"/>
    <property type="molecule type" value="Genomic_DNA"/>
</dbReference>
<evidence type="ECO:0000313" key="2">
    <source>
        <dbReference type="EMBL" id="KAJ1153626.1"/>
    </source>
</evidence>
<name>A0AAV7RQ22_PLEWA</name>
<dbReference type="AlphaFoldDB" id="A0AAV7RQ22"/>
<gene>
    <name evidence="2" type="ORF">NDU88_006385</name>
</gene>
<evidence type="ECO:0000313" key="3">
    <source>
        <dbReference type="Proteomes" id="UP001066276"/>
    </source>
</evidence>
<dbReference type="Proteomes" id="UP001066276">
    <property type="component" value="Chromosome 5"/>
</dbReference>
<organism evidence="2 3">
    <name type="scientific">Pleurodeles waltl</name>
    <name type="common">Iberian ribbed newt</name>
    <dbReference type="NCBI Taxonomy" id="8319"/>
    <lineage>
        <taxon>Eukaryota</taxon>
        <taxon>Metazoa</taxon>
        <taxon>Chordata</taxon>
        <taxon>Craniata</taxon>
        <taxon>Vertebrata</taxon>
        <taxon>Euteleostomi</taxon>
        <taxon>Amphibia</taxon>
        <taxon>Batrachia</taxon>
        <taxon>Caudata</taxon>
        <taxon>Salamandroidea</taxon>
        <taxon>Salamandridae</taxon>
        <taxon>Pleurodelinae</taxon>
        <taxon>Pleurodeles</taxon>
    </lineage>
</organism>
<comment type="caution">
    <text evidence="2">The sequence shown here is derived from an EMBL/GenBank/DDBJ whole genome shotgun (WGS) entry which is preliminary data.</text>
</comment>
<evidence type="ECO:0000256" key="1">
    <source>
        <dbReference type="SAM" id="MobiDB-lite"/>
    </source>
</evidence>
<sequence>MIASRPPFQAPPTASTVPGAGRRPVPPPGEARQLRLPSLGFRPARQGRPRVHPGADGPIPGLRTSRITDGDRTASGVRFQPSGHLQLLYRPEVAHFSV</sequence>